<feature type="domain" description="RING-type" evidence="3">
    <location>
        <begin position="4"/>
        <end position="53"/>
    </location>
</feature>
<evidence type="ECO:0000256" key="1">
    <source>
        <dbReference type="PROSITE-ProRule" id="PRU00175"/>
    </source>
</evidence>
<gene>
    <name evidence="4" type="ORF">RhiirC2_24105</name>
</gene>
<dbReference type="VEuPathDB" id="FungiDB:FUN_015926"/>
<dbReference type="Gene3D" id="3.30.40.10">
    <property type="entry name" value="Zinc/RING finger domain, C3HC4 (zinc finger)"/>
    <property type="match status" value="1"/>
</dbReference>
<evidence type="ECO:0000313" key="4">
    <source>
        <dbReference type="EMBL" id="PKK66637.1"/>
    </source>
</evidence>
<dbReference type="GO" id="GO:0008270">
    <property type="term" value="F:zinc ion binding"/>
    <property type="evidence" value="ECO:0007669"/>
    <property type="project" value="UniProtKB-KW"/>
</dbReference>
<keyword evidence="1" id="KW-0479">Metal-binding</keyword>
<dbReference type="Proteomes" id="UP000233469">
    <property type="component" value="Unassembled WGS sequence"/>
</dbReference>
<reference evidence="4 5" key="2">
    <citation type="submission" date="2017-10" db="EMBL/GenBank/DDBJ databases">
        <title>Extensive intraspecific genome diversity in a model arbuscular mycorrhizal fungus.</title>
        <authorList>
            <person name="Chen E.C.H."/>
            <person name="Morin E."/>
            <person name="Baudet D."/>
            <person name="Noel J."/>
            <person name="Ndikumana S."/>
            <person name="Charron P."/>
            <person name="St-Onge C."/>
            <person name="Giorgi J."/>
            <person name="Grigoriev I.V."/>
            <person name="Roux C."/>
            <person name="Martin F.M."/>
            <person name="Corradi N."/>
        </authorList>
    </citation>
    <scope>NUCLEOTIDE SEQUENCE [LARGE SCALE GENOMIC DNA]</scope>
    <source>
        <strain evidence="4 5">C2</strain>
    </source>
</reference>
<dbReference type="AlphaFoldDB" id="A0A2N1MYC1"/>
<feature type="region of interest" description="Disordered" evidence="2">
    <location>
        <begin position="118"/>
        <end position="150"/>
    </location>
</feature>
<organism evidence="4 5">
    <name type="scientific">Rhizophagus irregularis</name>
    <dbReference type="NCBI Taxonomy" id="588596"/>
    <lineage>
        <taxon>Eukaryota</taxon>
        <taxon>Fungi</taxon>
        <taxon>Fungi incertae sedis</taxon>
        <taxon>Mucoromycota</taxon>
        <taxon>Glomeromycotina</taxon>
        <taxon>Glomeromycetes</taxon>
        <taxon>Glomerales</taxon>
        <taxon>Glomeraceae</taxon>
        <taxon>Rhizophagus</taxon>
    </lineage>
</organism>
<dbReference type="InterPro" id="IPR013083">
    <property type="entry name" value="Znf_RING/FYVE/PHD"/>
</dbReference>
<proteinExistence type="predicted"/>
<dbReference type="PROSITE" id="PS50089">
    <property type="entry name" value="ZF_RING_2"/>
    <property type="match status" value="1"/>
</dbReference>
<dbReference type="VEuPathDB" id="FungiDB:RhiirFUN_004691"/>
<comment type="caution">
    <text evidence="4">The sequence shown here is derived from an EMBL/GenBank/DDBJ whole genome shotgun (WGS) entry which is preliminary data.</text>
</comment>
<dbReference type="EMBL" id="LLXL01001065">
    <property type="protein sequence ID" value="PKK66637.1"/>
    <property type="molecule type" value="Genomic_DNA"/>
</dbReference>
<accession>A0A2N1MYC1</accession>
<keyword evidence="1" id="KW-0862">Zinc</keyword>
<protein>
    <recommendedName>
        <fullName evidence="3">RING-type domain-containing protein</fullName>
    </recommendedName>
</protein>
<evidence type="ECO:0000313" key="5">
    <source>
        <dbReference type="Proteomes" id="UP000233469"/>
    </source>
</evidence>
<dbReference type="SUPFAM" id="SSF57850">
    <property type="entry name" value="RING/U-box"/>
    <property type="match status" value="1"/>
</dbReference>
<sequence>MKPCNLCEQELITQPDGLIKEFTMVSCGCLFHQKCLEEYLLTRAKEKSIITCPSWECARDIETFISPDLFSSSGAPYRGKDTSSVDFGSQTSMDVDADVLLTNELGMLDEEVQILGQKKRSREVNGGNETDASLASTEKPSCKKVKKTGGKKESDKLKKFIEELSSETSQGPEVMEEGAGSFFDLYNAIINTEGQIETANQDVIKSYYNFGKALADRYEHYKENNPKRTAQTLVNEEVRKQLPVSVSDDALRKKKERALKIYKLFSEIGEHMIQRIKSFSALTISKLKQNDIDHILAKFAR</sequence>
<evidence type="ECO:0000256" key="2">
    <source>
        <dbReference type="SAM" id="MobiDB-lite"/>
    </source>
</evidence>
<dbReference type="VEuPathDB" id="FungiDB:RhiirA1_476222"/>
<reference evidence="4 5" key="1">
    <citation type="submission" date="2016-04" db="EMBL/GenBank/DDBJ databases">
        <title>Genome analyses suggest a sexual origin of heterokaryosis in a supposedly ancient asexual fungus.</title>
        <authorList>
            <person name="Ropars J."/>
            <person name="Sedzielewska K."/>
            <person name="Noel J."/>
            <person name="Charron P."/>
            <person name="Farinelli L."/>
            <person name="Marton T."/>
            <person name="Kruger M."/>
            <person name="Pelin A."/>
            <person name="Brachmann A."/>
            <person name="Corradi N."/>
        </authorList>
    </citation>
    <scope>NUCLEOTIDE SEQUENCE [LARGE SCALE GENOMIC DNA]</scope>
    <source>
        <strain evidence="4 5">C2</strain>
    </source>
</reference>
<feature type="compositionally biased region" description="Polar residues" evidence="2">
    <location>
        <begin position="127"/>
        <end position="138"/>
    </location>
</feature>
<evidence type="ECO:0000259" key="3">
    <source>
        <dbReference type="PROSITE" id="PS50089"/>
    </source>
</evidence>
<name>A0A2N1MYC1_9GLOM</name>
<keyword evidence="1" id="KW-0863">Zinc-finger</keyword>
<dbReference type="VEuPathDB" id="FungiDB:RhiirA1_386774"/>
<dbReference type="InterPro" id="IPR001841">
    <property type="entry name" value="Znf_RING"/>
</dbReference>